<evidence type="ECO:0000313" key="2">
    <source>
        <dbReference type="Proteomes" id="UP000688137"/>
    </source>
</evidence>
<gene>
    <name evidence="1" type="ORF">PPRIM_AZ9-3.1.T1790014</name>
</gene>
<comment type="caution">
    <text evidence="1">The sequence shown here is derived from an EMBL/GenBank/DDBJ whole genome shotgun (WGS) entry which is preliminary data.</text>
</comment>
<dbReference type="AlphaFoldDB" id="A0A8S1QPL0"/>
<reference evidence="1" key="1">
    <citation type="submission" date="2021-01" db="EMBL/GenBank/DDBJ databases">
        <authorList>
            <consortium name="Genoscope - CEA"/>
            <person name="William W."/>
        </authorList>
    </citation>
    <scope>NUCLEOTIDE SEQUENCE</scope>
</reference>
<accession>A0A8S1QPL0</accession>
<name>A0A8S1QPL0_PARPR</name>
<organism evidence="1 2">
    <name type="scientific">Paramecium primaurelia</name>
    <dbReference type="NCBI Taxonomy" id="5886"/>
    <lineage>
        <taxon>Eukaryota</taxon>
        <taxon>Sar</taxon>
        <taxon>Alveolata</taxon>
        <taxon>Ciliophora</taxon>
        <taxon>Intramacronucleata</taxon>
        <taxon>Oligohymenophorea</taxon>
        <taxon>Peniculida</taxon>
        <taxon>Parameciidae</taxon>
        <taxon>Paramecium</taxon>
    </lineage>
</organism>
<dbReference type="EMBL" id="CAJJDM010000188">
    <property type="protein sequence ID" value="CAD8116745.1"/>
    <property type="molecule type" value="Genomic_DNA"/>
</dbReference>
<dbReference type="Proteomes" id="UP000688137">
    <property type="component" value="Unassembled WGS sequence"/>
</dbReference>
<evidence type="ECO:0000313" key="1">
    <source>
        <dbReference type="EMBL" id="CAD8116745.1"/>
    </source>
</evidence>
<proteinExistence type="predicted"/>
<protein>
    <submittedName>
        <fullName evidence="1">Uncharacterized protein</fullName>
    </submittedName>
</protein>
<sequence>MEQLIKRIANLEIQHIIIDLVLYAKLSKKKTSQIKNSNLNQTKGLLIIIT</sequence>
<keyword evidence="2" id="KW-1185">Reference proteome</keyword>